<evidence type="ECO:0000313" key="11">
    <source>
        <dbReference type="Proteomes" id="UP000239089"/>
    </source>
</evidence>
<dbReference type="GO" id="GO:0003954">
    <property type="term" value="F:NADH dehydrogenase activity"/>
    <property type="evidence" value="ECO:0007669"/>
    <property type="project" value="TreeGrafter"/>
</dbReference>
<keyword evidence="6" id="KW-0677">Repeat</keyword>
<keyword evidence="4" id="KW-0001">2Fe-2S</keyword>
<sequence>MSLIEELDTGTPIRFSPETVTLTIDGERVAAPKGTSVMAAAALRGVKIPKLCATDSLEAFGSCRMCLVEIDGMRGTPASCTTPAADGMVVRTQTERLAKLRRGVMELYISDHPLDCLTCAANGNCELQDAAGEVGLREMRYGDGANHLKDNKDESNPYFTYDPSKCIVCSRCVRACEEVQGTFALTVSGRGFDSRIASGPTDFLSSECVSCGACVQACPTATLIEKSVIAQGQPEHSKVTTCAYCGVGCSFKAEMRGDKLIRMVPFKQGQANEGHSCVKGRFAYGYATHRDRMTKPMIREKITDPWREVSWDEAIAYTASEFKRIQAKYGRESVGAISSSRCTNEEVFVLQKMVRAGLRNNNIDTCARVCHSPTGYGLSVTLGASAGTQDFKSVDAADVVLVIGANPTDGHPVFGSRLKKRLRQGAKLIVVDPRAIDLVRSPHVQAAHHLQMMPGTNVAVINALAHVIVTEGLLKEDYIAARCDREAFESWARFIALERNSPEAMERFTGVPASEVRAAARLYAGVKNAAIYYGLGVTEHSQGSTTVMALANLAMATGNIGHVGAGVNPLRGQNNVQGSCDMGSFPHEFPGYRHVSGDSVRGAFEARWGLKLDDEPGLRIPNMFDEALSGHFKGLFVHGEDIAQSDPNTNHVSAALRAIECVVVQDLFLNETAKFAHVFLPGASFLEKDGTFTNAERRINRVRKVMAPLSGKDEWAAICELSTALGYPMRYGHPAEIMDEIAALTPSFAGVSYQKLEEMGSVQWPCNEATPNGTPMMHVERFVNGAGKFMLTEYVPTTERSGPRFPLILTTGRILSQYNVGAQTRRTENTAWHSEDVLEIHPFDAEQRGIVDGDLVSVASRAGDVALRAKISERMQPGVVYTTFHHPGSGANVVTTDNSDWATNCPEYKVTAVEARRANAVSDWQQRNAEEDVSLRRLEVVNAAQ</sequence>
<dbReference type="GO" id="GO:0022904">
    <property type="term" value="P:respiratory electron transport chain"/>
    <property type="evidence" value="ECO:0007669"/>
    <property type="project" value="TreeGrafter"/>
</dbReference>
<keyword evidence="9" id="KW-0411">Iron-sulfur</keyword>
<dbReference type="Pfam" id="PF00384">
    <property type="entry name" value="Molybdopterin"/>
    <property type="match status" value="1"/>
</dbReference>
<organism evidence="10 11">
    <name type="scientific">Rhodoblastus sphagnicola</name>
    <dbReference type="NCBI Taxonomy" id="333368"/>
    <lineage>
        <taxon>Bacteria</taxon>
        <taxon>Pseudomonadati</taxon>
        <taxon>Pseudomonadota</taxon>
        <taxon>Alphaproteobacteria</taxon>
        <taxon>Hyphomicrobiales</taxon>
        <taxon>Rhodoblastaceae</taxon>
        <taxon>Rhodoblastus</taxon>
    </lineage>
</organism>
<keyword evidence="11" id="KW-1185">Reference proteome</keyword>
<evidence type="ECO:0000256" key="8">
    <source>
        <dbReference type="ARBA" id="ARBA00023004"/>
    </source>
</evidence>
<evidence type="ECO:0000256" key="7">
    <source>
        <dbReference type="ARBA" id="ARBA00023002"/>
    </source>
</evidence>
<dbReference type="InterPro" id="IPR006478">
    <property type="entry name" value="Formate_DH_asu"/>
</dbReference>
<evidence type="ECO:0000256" key="3">
    <source>
        <dbReference type="ARBA" id="ARBA00022485"/>
    </source>
</evidence>
<dbReference type="SMART" id="SM00926">
    <property type="entry name" value="Molybdop_Fe4S4"/>
    <property type="match status" value="1"/>
</dbReference>
<dbReference type="Gene3D" id="2.40.40.20">
    <property type="match status" value="1"/>
</dbReference>
<dbReference type="AlphaFoldDB" id="A0A2S6MVL0"/>
<dbReference type="FunFam" id="3.30.70.20:FF:000035">
    <property type="entry name" value="Iron hydrogenase 1"/>
    <property type="match status" value="1"/>
</dbReference>
<dbReference type="PROSITE" id="PS51839">
    <property type="entry name" value="4FE4S_HC3"/>
    <property type="match status" value="1"/>
</dbReference>
<dbReference type="EMBL" id="NHSJ01000134">
    <property type="protein sequence ID" value="PPQ26378.1"/>
    <property type="molecule type" value="Genomic_DNA"/>
</dbReference>
<dbReference type="InterPro" id="IPR009010">
    <property type="entry name" value="Asp_de-COase-like_dom_sf"/>
</dbReference>
<dbReference type="Pfam" id="PF01568">
    <property type="entry name" value="Molydop_binding"/>
    <property type="match status" value="1"/>
</dbReference>
<dbReference type="Gene3D" id="3.30.70.20">
    <property type="match status" value="1"/>
</dbReference>
<dbReference type="SUPFAM" id="SSF53706">
    <property type="entry name" value="Formate dehydrogenase/DMSO reductase, domains 1-3"/>
    <property type="match status" value="1"/>
</dbReference>
<dbReference type="InterPro" id="IPR019574">
    <property type="entry name" value="NADH_UbQ_OxRdtase_Gsu_4Fe4S-bd"/>
</dbReference>
<dbReference type="InterPro" id="IPR006963">
    <property type="entry name" value="Mopterin_OxRdtase_4Fe-4S_dom"/>
</dbReference>
<dbReference type="InterPro" id="IPR027467">
    <property type="entry name" value="MopterinOxRdtase_cofactor_BS"/>
</dbReference>
<dbReference type="InterPro" id="IPR006657">
    <property type="entry name" value="MoPterin_dinucl-bd_dom"/>
</dbReference>
<dbReference type="InterPro" id="IPR001041">
    <property type="entry name" value="2Fe-2S_ferredoxin-type"/>
</dbReference>
<dbReference type="CDD" id="cd00508">
    <property type="entry name" value="MopB_CT_Fdh-Nap-like"/>
    <property type="match status" value="1"/>
</dbReference>
<reference evidence="10 11" key="1">
    <citation type="journal article" date="2018" name="Arch. Microbiol.">
        <title>New insights into the metabolic potential of the phototrophic purple bacterium Rhodopila globiformis DSM 161(T) from its draft genome sequence and evidence for a vanadium-dependent nitrogenase.</title>
        <authorList>
            <person name="Imhoff J.F."/>
            <person name="Rahn T."/>
            <person name="Kunzel S."/>
            <person name="Neulinger S.C."/>
        </authorList>
    </citation>
    <scope>NUCLEOTIDE SEQUENCE [LARGE SCALE GENOMIC DNA]</scope>
    <source>
        <strain evidence="10 11">DSM 16996</strain>
    </source>
</reference>
<dbReference type="GO" id="GO:0008863">
    <property type="term" value="F:formate dehydrogenase (NAD+) activity"/>
    <property type="evidence" value="ECO:0007669"/>
    <property type="project" value="InterPro"/>
</dbReference>
<dbReference type="GO" id="GO:0046872">
    <property type="term" value="F:metal ion binding"/>
    <property type="evidence" value="ECO:0007669"/>
    <property type="project" value="UniProtKB-KW"/>
</dbReference>
<evidence type="ECO:0000256" key="1">
    <source>
        <dbReference type="ARBA" id="ARBA00005404"/>
    </source>
</evidence>
<dbReference type="Pfam" id="PF10588">
    <property type="entry name" value="NADH-G_4Fe-4S_3"/>
    <property type="match status" value="1"/>
</dbReference>
<dbReference type="GO" id="GO:0051539">
    <property type="term" value="F:4 iron, 4 sulfur cluster binding"/>
    <property type="evidence" value="ECO:0007669"/>
    <property type="project" value="UniProtKB-KW"/>
</dbReference>
<dbReference type="SUPFAM" id="SSF54862">
    <property type="entry name" value="4Fe-4S ferredoxins"/>
    <property type="match status" value="1"/>
</dbReference>
<dbReference type="GO" id="GO:0015942">
    <property type="term" value="P:formate metabolic process"/>
    <property type="evidence" value="ECO:0007669"/>
    <property type="project" value="InterPro"/>
</dbReference>
<keyword evidence="8" id="KW-0408">Iron</keyword>
<dbReference type="Gene3D" id="3.10.20.740">
    <property type="match status" value="1"/>
</dbReference>
<dbReference type="CDD" id="cd00207">
    <property type="entry name" value="fer2"/>
    <property type="match status" value="1"/>
</dbReference>
<evidence type="ECO:0000313" key="10">
    <source>
        <dbReference type="EMBL" id="PPQ26378.1"/>
    </source>
</evidence>
<keyword evidence="3" id="KW-0004">4Fe-4S</keyword>
<evidence type="ECO:0000256" key="4">
    <source>
        <dbReference type="ARBA" id="ARBA00022714"/>
    </source>
</evidence>
<dbReference type="FunFam" id="3.10.20.740:FF:000005">
    <property type="entry name" value="NADH:ubiquinone oxidoreductase subunit"/>
    <property type="match status" value="1"/>
</dbReference>
<dbReference type="InterPro" id="IPR006656">
    <property type="entry name" value="Mopterin_OxRdtase"/>
</dbReference>
<dbReference type="PROSITE" id="PS51379">
    <property type="entry name" value="4FE4S_FER_2"/>
    <property type="match status" value="2"/>
</dbReference>
<dbReference type="SUPFAM" id="SSF54292">
    <property type="entry name" value="2Fe-2S ferredoxin-like"/>
    <property type="match status" value="1"/>
</dbReference>
<dbReference type="Gene3D" id="2.20.25.90">
    <property type="entry name" value="ADC-like domains"/>
    <property type="match status" value="1"/>
</dbReference>
<dbReference type="OrthoDB" id="9816402at2"/>
<dbReference type="InterPro" id="IPR006655">
    <property type="entry name" value="Mopterin_OxRdtase_prok_CS"/>
</dbReference>
<dbReference type="PROSITE" id="PS00932">
    <property type="entry name" value="MOLYBDOPTERIN_PROK_3"/>
    <property type="match status" value="1"/>
</dbReference>
<dbReference type="Pfam" id="PF12838">
    <property type="entry name" value="Fer4_7"/>
    <property type="match status" value="1"/>
</dbReference>
<dbReference type="Gene3D" id="3.40.228.10">
    <property type="entry name" value="Dimethylsulfoxide Reductase, domain 2"/>
    <property type="match status" value="1"/>
</dbReference>
<dbReference type="GO" id="GO:1990204">
    <property type="term" value="C:oxidoreductase complex"/>
    <property type="evidence" value="ECO:0007669"/>
    <property type="project" value="UniProtKB-ARBA"/>
</dbReference>
<dbReference type="InterPro" id="IPR017900">
    <property type="entry name" value="4Fe4S_Fe_S_CS"/>
</dbReference>
<dbReference type="PIRSF" id="PIRSF036643">
    <property type="entry name" value="FDH_alpha"/>
    <property type="match status" value="1"/>
</dbReference>
<comment type="caution">
    <text evidence="10">The sequence shown here is derived from an EMBL/GenBank/DDBJ whole genome shotgun (WGS) entry which is preliminary data.</text>
</comment>
<comment type="similarity">
    <text evidence="2">In the C-terminal section; belongs to the prokaryotic molybdopterin-containing oxidoreductase family.</text>
</comment>
<dbReference type="SUPFAM" id="SSF50692">
    <property type="entry name" value="ADC-like"/>
    <property type="match status" value="1"/>
</dbReference>
<dbReference type="NCBIfam" id="TIGR01591">
    <property type="entry name" value="Fdh-alpha"/>
    <property type="match status" value="1"/>
</dbReference>
<dbReference type="PANTHER" id="PTHR43105">
    <property type="entry name" value="RESPIRATORY NITRATE REDUCTASE"/>
    <property type="match status" value="1"/>
</dbReference>
<dbReference type="InterPro" id="IPR041924">
    <property type="entry name" value="Formate_Dh-H_N"/>
</dbReference>
<dbReference type="InterPro" id="IPR017896">
    <property type="entry name" value="4Fe4S_Fe-S-bd"/>
</dbReference>
<dbReference type="Pfam" id="PF04879">
    <property type="entry name" value="Molybdop_Fe4S4"/>
    <property type="match status" value="1"/>
</dbReference>
<keyword evidence="5" id="KW-0479">Metal-binding</keyword>
<proteinExistence type="inferred from homology"/>
<name>A0A2S6MVL0_9HYPH</name>
<dbReference type="InterPro" id="IPR050123">
    <property type="entry name" value="Prok_molybdopt-oxidoreductase"/>
</dbReference>
<dbReference type="Proteomes" id="UP000239089">
    <property type="component" value="Unassembled WGS sequence"/>
</dbReference>
<gene>
    <name evidence="10" type="ORF">CCR94_22320</name>
</gene>
<dbReference type="CDD" id="cd02753">
    <property type="entry name" value="MopB_Formate-Dh-H"/>
    <property type="match status" value="1"/>
</dbReference>
<dbReference type="GO" id="GO:0043546">
    <property type="term" value="F:molybdopterin cofactor binding"/>
    <property type="evidence" value="ECO:0007669"/>
    <property type="project" value="InterPro"/>
</dbReference>
<accession>A0A2S6MVL0</accession>
<evidence type="ECO:0000256" key="2">
    <source>
        <dbReference type="ARBA" id="ARBA00007023"/>
    </source>
</evidence>
<dbReference type="Pfam" id="PF13510">
    <property type="entry name" value="Fer2_4"/>
    <property type="match status" value="1"/>
</dbReference>
<dbReference type="PROSITE" id="PS51085">
    <property type="entry name" value="2FE2S_FER_2"/>
    <property type="match status" value="1"/>
</dbReference>
<dbReference type="InterPro" id="IPR036010">
    <property type="entry name" value="2Fe-2S_ferredoxin-like_sf"/>
</dbReference>
<dbReference type="PROSITE" id="PS00198">
    <property type="entry name" value="4FE4S_FER_1"/>
    <property type="match status" value="2"/>
</dbReference>
<comment type="similarity">
    <text evidence="1">Belongs to the complex I 75 kDa subunit family.</text>
</comment>
<dbReference type="SMART" id="SM00929">
    <property type="entry name" value="NADH-G_4Fe-4S_3"/>
    <property type="match status" value="1"/>
</dbReference>
<dbReference type="FunFam" id="2.20.25.90:FF:000001">
    <property type="entry name" value="Formate dehydrogenase subunit alpha"/>
    <property type="match status" value="1"/>
</dbReference>
<dbReference type="PROSITE" id="PS00551">
    <property type="entry name" value="MOLYBDOPTERIN_PROK_1"/>
    <property type="match status" value="1"/>
</dbReference>
<dbReference type="Gene3D" id="3.40.50.740">
    <property type="match status" value="1"/>
</dbReference>
<evidence type="ECO:0000256" key="5">
    <source>
        <dbReference type="ARBA" id="ARBA00022723"/>
    </source>
</evidence>
<dbReference type="GO" id="GO:0016020">
    <property type="term" value="C:membrane"/>
    <property type="evidence" value="ECO:0007669"/>
    <property type="project" value="TreeGrafter"/>
</dbReference>
<evidence type="ECO:0000256" key="6">
    <source>
        <dbReference type="ARBA" id="ARBA00022737"/>
    </source>
</evidence>
<protein>
    <submittedName>
        <fullName evidence="10">Formate dehydrogenase subunit alpha</fullName>
    </submittedName>
</protein>
<dbReference type="PANTHER" id="PTHR43105:SF14">
    <property type="entry name" value="FORMATE DEHYDROGENASE H"/>
    <property type="match status" value="1"/>
</dbReference>
<dbReference type="GO" id="GO:0051537">
    <property type="term" value="F:2 iron, 2 sulfur cluster binding"/>
    <property type="evidence" value="ECO:0007669"/>
    <property type="project" value="UniProtKB-KW"/>
</dbReference>
<keyword evidence="7" id="KW-0560">Oxidoreductase</keyword>
<evidence type="ECO:0000256" key="9">
    <source>
        <dbReference type="ARBA" id="ARBA00023014"/>
    </source>
</evidence>
<dbReference type="PROSITE" id="PS51669">
    <property type="entry name" value="4FE4S_MOW_BIS_MGD"/>
    <property type="match status" value="1"/>
</dbReference>
<dbReference type="RefSeq" id="WP_104510496.1">
    <property type="nucleotide sequence ID" value="NZ_JACIGC010000004.1"/>
</dbReference>